<dbReference type="NCBIfam" id="NF038151">
    <property type="entry name" value="lanthi_synth_III"/>
    <property type="match status" value="1"/>
</dbReference>
<dbReference type="SMART" id="SM01260">
    <property type="entry name" value="LANC_like"/>
    <property type="match status" value="1"/>
</dbReference>
<evidence type="ECO:0000259" key="2">
    <source>
        <dbReference type="PROSITE" id="PS50011"/>
    </source>
</evidence>
<protein>
    <submittedName>
        <fullName evidence="3">Class III lanthionine synthetase LanKC</fullName>
    </submittedName>
</protein>
<dbReference type="Gene3D" id="1.50.10.20">
    <property type="match status" value="1"/>
</dbReference>
<evidence type="ECO:0000313" key="3">
    <source>
        <dbReference type="EMBL" id="MBY8885398.1"/>
    </source>
</evidence>
<feature type="region of interest" description="Disordered" evidence="1">
    <location>
        <begin position="385"/>
        <end position="409"/>
    </location>
</feature>
<dbReference type="PROSITE" id="PS50011">
    <property type="entry name" value="PROTEIN_KINASE_DOM"/>
    <property type="match status" value="1"/>
</dbReference>
<proteinExistence type="predicted"/>
<name>A0ABS7QQD1_9ACTN</name>
<keyword evidence="4" id="KW-1185">Reference proteome</keyword>
<dbReference type="InterPro" id="IPR053524">
    <property type="entry name" value="Aerial_hyphae_peptide-synth"/>
</dbReference>
<feature type="domain" description="Protein kinase" evidence="2">
    <location>
        <begin position="221"/>
        <end position="582"/>
    </location>
</feature>
<organism evidence="3 4">
    <name type="scientific">Streptantibioticus parmotrematis</name>
    <dbReference type="NCBI Taxonomy" id="2873249"/>
    <lineage>
        <taxon>Bacteria</taxon>
        <taxon>Bacillati</taxon>
        <taxon>Actinomycetota</taxon>
        <taxon>Actinomycetes</taxon>
        <taxon>Kitasatosporales</taxon>
        <taxon>Streptomycetaceae</taxon>
        <taxon>Streptantibioticus</taxon>
    </lineage>
</organism>
<dbReference type="InterPro" id="IPR058053">
    <property type="entry name" value="RamC_C"/>
</dbReference>
<dbReference type="EMBL" id="JAINVZ010000005">
    <property type="protein sequence ID" value="MBY8885398.1"/>
    <property type="molecule type" value="Genomic_DNA"/>
</dbReference>
<dbReference type="SMART" id="SM00220">
    <property type="entry name" value="S_TKc"/>
    <property type="match status" value="1"/>
</dbReference>
<accession>A0ABS7QQD1</accession>
<dbReference type="Gene3D" id="1.10.510.10">
    <property type="entry name" value="Transferase(Phosphotransferase) domain 1"/>
    <property type="match status" value="1"/>
</dbReference>
<evidence type="ECO:0000256" key="1">
    <source>
        <dbReference type="SAM" id="MobiDB-lite"/>
    </source>
</evidence>
<feature type="compositionally biased region" description="Pro residues" evidence="1">
    <location>
        <begin position="390"/>
        <end position="404"/>
    </location>
</feature>
<dbReference type="InterPro" id="IPR000719">
    <property type="entry name" value="Prot_kinase_dom"/>
</dbReference>
<dbReference type="SUPFAM" id="SSF56112">
    <property type="entry name" value="Protein kinase-like (PK-like)"/>
    <property type="match status" value="1"/>
</dbReference>
<evidence type="ECO:0000313" key="4">
    <source>
        <dbReference type="Proteomes" id="UP001198565"/>
    </source>
</evidence>
<dbReference type="CDD" id="cd04791">
    <property type="entry name" value="LanC_SerThrkinase"/>
    <property type="match status" value="1"/>
</dbReference>
<dbReference type="Gene3D" id="3.30.200.20">
    <property type="entry name" value="Phosphorylase Kinase, domain 1"/>
    <property type="match status" value="1"/>
</dbReference>
<dbReference type="SUPFAM" id="SSF158745">
    <property type="entry name" value="LanC-like"/>
    <property type="match status" value="1"/>
</dbReference>
<comment type="caution">
    <text evidence="3">The sequence shown here is derived from an EMBL/GenBank/DDBJ whole genome shotgun (WGS) entry which is preliminary data.</text>
</comment>
<dbReference type="RefSeq" id="WP_222976717.1">
    <property type="nucleotide sequence ID" value="NZ_JAINVZ010000005.1"/>
</dbReference>
<dbReference type="Pfam" id="PF25816">
    <property type="entry name" value="RamC_N"/>
    <property type="match status" value="1"/>
</dbReference>
<dbReference type="InterPro" id="IPR011009">
    <property type="entry name" value="Kinase-like_dom_sf"/>
</dbReference>
<gene>
    <name evidence="3" type="primary">lanKC</name>
    <name evidence="3" type="ORF">K7472_11120</name>
</gene>
<sequence>MFAYWLTLADREFYVPVERAPDPGEGYAPHDVPAGWTGTREGVWAYWRPDGVVLPDQGWKVHVSTTRERLAFTLDTVAAACFAEGVVFKHLAAPLFYGAFHHKHASRAQAGKFCALYPPDVATARRLMERLARELKGESGPYVLTDRRFGDSEVVHYRYGAYRSRKRVQADGTSVHLVRDGHGEDQVDVRSTEFVLPPGIEDPFAPPPQPHTGPVLLDGRFQVTEVIRHSNGGGTYRATDTSTGAQVFVKEARPHNGLIGDGTESRDRLRREWQILRRVHAAAPGLCPEPVAHFTVWDHDFLVTEFVPGTGFLKWVAANTTVGWLDMEPERHAAYFADVERVLSLLGADLRRLHEIGLRFGDVSHNNVLVQGDLTVRLIDFETVTERDQPPSPLGTPGYTPPPKVAESGVDPDDYGFAGLALCALFPLHQPLERDPRGRLELYRRDVARDTPVPESLWRQATRHHGRGQGDLGPSAYELPTAADLDERPEQALTRLREGLTAGLLAMARPDGPDWVFPPSPRAYSFNTLCVEHGTAGVVYALRRSGTDVPDAVLDRLRNDALSRVGELTPGLQTGSAGIAWVLDESGLREEAGHLLGAALAHPLADASAQLATGAAGIGLAHLALRDGHDGALEAAARIGDAILRDDGAAALAGAGVPGLAAGLSGTALFLHSLGAVTGEERYTRAAVRLVHAELDKATGDGDGPEGLRFSDGTRIMPHLATGAAGVATALGRLAADGDERSALALPGVLRVCRLTCSMEPGLYAGVAGWAYALAEHAELTGRDADRRAALRVATGLAKYAVRHPTGLRVLGSLQTRYQADLASGGAGVLLALARVLDGPTASLFTVPPPTAQAPSADTHRAAVAAVAAV</sequence>
<dbReference type="InterPro" id="IPR057929">
    <property type="entry name" value="RamC_N"/>
</dbReference>
<dbReference type="InterPro" id="IPR007822">
    <property type="entry name" value="LANC-like"/>
</dbReference>
<dbReference type="Proteomes" id="UP001198565">
    <property type="component" value="Unassembled WGS sequence"/>
</dbReference>
<reference evidence="3 4" key="1">
    <citation type="submission" date="2021-08" db="EMBL/GenBank/DDBJ databases">
        <title>Streptomyces sp. PTM05 isolated from lichen.</title>
        <authorList>
            <person name="Somphong A."/>
            <person name="Phongsopitanun W."/>
            <person name="Tanasupawat S."/>
        </authorList>
    </citation>
    <scope>NUCLEOTIDE SEQUENCE [LARGE SCALE GENOMIC DNA]</scope>
    <source>
        <strain evidence="3 4">Ptm05</strain>
    </source>
</reference>